<keyword evidence="1" id="KW-1133">Transmembrane helix</keyword>
<evidence type="ECO:0008006" key="5">
    <source>
        <dbReference type="Google" id="ProtNLM"/>
    </source>
</evidence>
<accession>A0A3N4LVD0</accession>
<keyword evidence="4" id="KW-1185">Reference proteome</keyword>
<feature type="transmembrane region" description="Helical" evidence="1">
    <location>
        <begin position="228"/>
        <end position="246"/>
    </location>
</feature>
<dbReference type="EMBL" id="ML121541">
    <property type="protein sequence ID" value="RPB24601.1"/>
    <property type="molecule type" value="Genomic_DNA"/>
</dbReference>
<evidence type="ECO:0000313" key="4">
    <source>
        <dbReference type="Proteomes" id="UP000267821"/>
    </source>
</evidence>
<feature type="chain" id="PRO_5018076030" description="GPI anchored protein" evidence="2">
    <location>
        <begin position="19"/>
        <end position="247"/>
    </location>
</feature>
<keyword evidence="1" id="KW-0472">Membrane</keyword>
<feature type="signal peptide" evidence="2">
    <location>
        <begin position="1"/>
        <end position="18"/>
    </location>
</feature>
<dbReference type="Proteomes" id="UP000267821">
    <property type="component" value="Unassembled WGS sequence"/>
</dbReference>
<proteinExistence type="predicted"/>
<dbReference type="STRING" id="1051890.A0A3N4LVD0"/>
<dbReference type="OrthoDB" id="5358959at2759"/>
<evidence type="ECO:0000313" key="3">
    <source>
        <dbReference type="EMBL" id="RPB24601.1"/>
    </source>
</evidence>
<name>A0A3N4LVD0_9PEZI</name>
<reference evidence="3 4" key="1">
    <citation type="journal article" date="2018" name="Nat. Ecol. Evol.">
        <title>Pezizomycetes genomes reveal the molecular basis of ectomycorrhizal truffle lifestyle.</title>
        <authorList>
            <person name="Murat C."/>
            <person name="Payen T."/>
            <person name="Noel B."/>
            <person name="Kuo A."/>
            <person name="Morin E."/>
            <person name="Chen J."/>
            <person name="Kohler A."/>
            <person name="Krizsan K."/>
            <person name="Balestrini R."/>
            <person name="Da Silva C."/>
            <person name="Montanini B."/>
            <person name="Hainaut M."/>
            <person name="Levati E."/>
            <person name="Barry K.W."/>
            <person name="Belfiori B."/>
            <person name="Cichocki N."/>
            <person name="Clum A."/>
            <person name="Dockter R.B."/>
            <person name="Fauchery L."/>
            <person name="Guy J."/>
            <person name="Iotti M."/>
            <person name="Le Tacon F."/>
            <person name="Lindquist E.A."/>
            <person name="Lipzen A."/>
            <person name="Malagnac F."/>
            <person name="Mello A."/>
            <person name="Molinier V."/>
            <person name="Miyauchi S."/>
            <person name="Poulain J."/>
            <person name="Riccioni C."/>
            <person name="Rubini A."/>
            <person name="Sitrit Y."/>
            <person name="Splivallo R."/>
            <person name="Traeger S."/>
            <person name="Wang M."/>
            <person name="Zifcakova L."/>
            <person name="Wipf D."/>
            <person name="Zambonelli A."/>
            <person name="Paolocci F."/>
            <person name="Nowrousian M."/>
            <person name="Ottonello S."/>
            <person name="Baldrian P."/>
            <person name="Spatafora J.W."/>
            <person name="Henrissat B."/>
            <person name="Nagy L.G."/>
            <person name="Aury J.M."/>
            <person name="Wincker P."/>
            <person name="Grigoriev I.V."/>
            <person name="Bonfante P."/>
            <person name="Martin F.M."/>
        </authorList>
    </citation>
    <scope>NUCLEOTIDE SEQUENCE [LARGE SCALE GENOMIC DNA]</scope>
    <source>
        <strain evidence="3 4">ATCC MYA-4762</strain>
    </source>
</reference>
<dbReference type="AlphaFoldDB" id="A0A3N4LVD0"/>
<keyword evidence="1" id="KW-0812">Transmembrane</keyword>
<evidence type="ECO:0000256" key="1">
    <source>
        <dbReference type="SAM" id="Phobius"/>
    </source>
</evidence>
<evidence type="ECO:0000256" key="2">
    <source>
        <dbReference type="SAM" id="SignalP"/>
    </source>
</evidence>
<gene>
    <name evidence="3" type="ORF">L211DRAFT_177775</name>
</gene>
<keyword evidence="2" id="KW-0732">Signal</keyword>
<dbReference type="InParanoid" id="A0A3N4LVD0"/>
<protein>
    <recommendedName>
        <fullName evidence="5">GPI anchored protein</fullName>
    </recommendedName>
</protein>
<organism evidence="3 4">
    <name type="scientific">Terfezia boudieri ATCC MYA-4762</name>
    <dbReference type="NCBI Taxonomy" id="1051890"/>
    <lineage>
        <taxon>Eukaryota</taxon>
        <taxon>Fungi</taxon>
        <taxon>Dikarya</taxon>
        <taxon>Ascomycota</taxon>
        <taxon>Pezizomycotina</taxon>
        <taxon>Pezizomycetes</taxon>
        <taxon>Pezizales</taxon>
        <taxon>Pezizaceae</taxon>
        <taxon>Terfezia</taxon>
    </lineage>
</organism>
<sequence>MRATIAFSVIALVQGACGFVFSGQTPATPVGVFRRVDSESLFKRQEVCDAVSGLSCRTGEYCVVIDGSVGCCPEGKVCGSIRTCVDHDTSGCEKGGTINGALCCDANVPYCNTIGNTQFCDSVKQEIITQTITSTVTICPHSNATATVTRSCPSSPASNTTTTTYAIPTLTPYPSENGPKITFTSTEMPTTLVVAETSSYITSSANFTSTIPIPSKPAMEGKAVASNASFSVVLGGIVVAFMGILLG</sequence>